<reference evidence="7" key="1">
    <citation type="submission" date="2022-05" db="EMBL/GenBank/DDBJ databases">
        <title>The Musa troglodytarum L. genome provides insights into the mechanism of non-climacteric behaviour and enrichment of carotenoids.</title>
        <authorList>
            <person name="Wang J."/>
        </authorList>
    </citation>
    <scope>NUCLEOTIDE SEQUENCE</scope>
    <source>
        <tissue evidence="7">Leaf</tissue>
    </source>
</reference>
<dbReference type="Pfam" id="PF10557">
    <property type="entry name" value="Cullin_Nedd8"/>
    <property type="match status" value="1"/>
</dbReference>
<evidence type="ECO:0000313" key="7">
    <source>
        <dbReference type="EMBL" id="URD74560.1"/>
    </source>
</evidence>
<dbReference type="FunFam" id="1.20.1310.10:FF:000001">
    <property type="entry name" value="Cullin 3"/>
    <property type="match status" value="1"/>
</dbReference>
<dbReference type="FunFam" id="1.20.1310.10:FF:000020">
    <property type="entry name" value="Cullin-1, putative"/>
    <property type="match status" value="1"/>
</dbReference>
<dbReference type="SMART" id="SM00884">
    <property type="entry name" value="Cullin_Nedd8"/>
    <property type="match status" value="1"/>
</dbReference>
<evidence type="ECO:0000256" key="2">
    <source>
        <dbReference type="ARBA" id="ARBA00022786"/>
    </source>
</evidence>
<evidence type="ECO:0000256" key="4">
    <source>
        <dbReference type="PROSITE-ProRule" id="PRU00330"/>
    </source>
</evidence>
<dbReference type="Gene3D" id="1.10.10.10">
    <property type="entry name" value="Winged helix-like DNA-binding domain superfamily/Winged helix DNA-binding domain"/>
    <property type="match status" value="1"/>
</dbReference>
<dbReference type="Proteomes" id="UP001055439">
    <property type="component" value="Chromosome 1"/>
</dbReference>
<dbReference type="SUPFAM" id="SSF74788">
    <property type="entry name" value="Cullin repeat-like"/>
    <property type="match status" value="1"/>
</dbReference>
<dbReference type="AlphaFoldDB" id="A0A9E7EC71"/>
<organism evidence="7 8">
    <name type="scientific">Musa troglodytarum</name>
    <name type="common">fe'i banana</name>
    <dbReference type="NCBI Taxonomy" id="320322"/>
    <lineage>
        <taxon>Eukaryota</taxon>
        <taxon>Viridiplantae</taxon>
        <taxon>Streptophyta</taxon>
        <taxon>Embryophyta</taxon>
        <taxon>Tracheophyta</taxon>
        <taxon>Spermatophyta</taxon>
        <taxon>Magnoliopsida</taxon>
        <taxon>Liliopsida</taxon>
        <taxon>Zingiberales</taxon>
        <taxon>Musaceae</taxon>
        <taxon>Musa</taxon>
    </lineage>
</organism>
<gene>
    <name evidence="7" type="ORF">MUK42_08665</name>
</gene>
<protein>
    <submittedName>
        <fullName evidence="7">Cullin 1</fullName>
    </submittedName>
</protein>
<dbReference type="SUPFAM" id="SSF46785">
    <property type="entry name" value="Winged helix' DNA-binding domain"/>
    <property type="match status" value="1"/>
</dbReference>
<dbReference type="InterPro" id="IPR016158">
    <property type="entry name" value="Cullin_homology"/>
</dbReference>
<keyword evidence="2" id="KW-0833">Ubl conjugation pathway</keyword>
<dbReference type="Gene3D" id="1.20.1310.10">
    <property type="entry name" value="Cullin Repeats"/>
    <property type="match status" value="4"/>
</dbReference>
<keyword evidence="8" id="KW-1185">Reference proteome</keyword>
<dbReference type="Pfam" id="PF26557">
    <property type="entry name" value="Cullin_AB"/>
    <property type="match status" value="1"/>
</dbReference>
<evidence type="ECO:0000256" key="5">
    <source>
        <dbReference type="RuleBase" id="RU003829"/>
    </source>
</evidence>
<dbReference type="InterPro" id="IPR045093">
    <property type="entry name" value="Cullin"/>
</dbReference>
<sequence length="743" mass="86455">MPIHAEETVDIEGGMAVLKKSVTKLTNILEGLPEMPFNTMEYMLLCTTIYNMCTMKIHYDLSAQLYEEYKKSLMDYLDSLVLPSLRSKHDEYMLKELVRRWFNYKVMVRWLSRFFHYLDRYFVKKWSLLPLREAGIACFRDVVYGEMKGKIKDAVISLIYQEREGSQIDRALLNSVVEIFIQIGLGSNEYYEVNFEDPLLRDTAAYYSRKASKWILEDSCPEYMLKAEECFKQETDRADRYLHPTTKQKLIENVEHQLLSVNEIQLLEKENSGCLALLRDDKVDDLERMYRLFSRIPEGLTHFSQLFKQHVTAEGTAFVSQAENAARDKREKRDAADSPQLVLIRRIIELHDKYIGYVQESFQNHTVLNKAFKEAFDVLCNKDVASTSSAEMLASFCDDVLKIAGSEKLSDEEIDRTLEKAVKLLSYINDKDLFAEFSRKKLARRLLFDRYANVDHERSMLTCLKRQCGGQLSSKMEGMVTDLTLAKEKQSSFEDYLDANPHAYPGTDLSVSVLTTGFWPSYKSSDLTLPDEMVKCIEAFKKFYECSTKNRRLSWIYSLGTCNINAKFDAKSIELTVATYQAAVLLLFNSADRLSYAEIKAQLNSTDEDMVRVLHSLSCARYKILKKAPMTDTISPNDIFEFNFKFTDKMRRIKVPLPPVDENKKMIEYVNKDRRYAVDANIVRIMKSRKALGHQQLVLECIQQLSRMFKPDVNLIKQRIEDLIIREFLQRDQEDPNVYKYMA</sequence>
<dbReference type="SUPFAM" id="SSF75632">
    <property type="entry name" value="Cullin homology domain"/>
    <property type="match status" value="1"/>
</dbReference>
<dbReference type="InterPro" id="IPR036390">
    <property type="entry name" value="WH_DNA-bd_sf"/>
</dbReference>
<dbReference type="GO" id="GO:0031625">
    <property type="term" value="F:ubiquitin protein ligase binding"/>
    <property type="evidence" value="ECO:0007669"/>
    <property type="project" value="InterPro"/>
</dbReference>
<proteinExistence type="inferred from homology"/>
<dbReference type="InterPro" id="IPR019559">
    <property type="entry name" value="Cullin_neddylation_domain"/>
</dbReference>
<dbReference type="FunFam" id="1.10.10.10:FF:000503">
    <property type="entry name" value="Cullin-1"/>
    <property type="match status" value="1"/>
</dbReference>
<evidence type="ECO:0000256" key="1">
    <source>
        <dbReference type="ARBA" id="ARBA00006019"/>
    </source>
</evidence>
<dbReference type="InterPro" id="IPR036388">
    <property type="entry name" value="WH-like_DNA-bd_sf"/>
</dbReference>
<keyword evidence="3" id="KW-0832">Ubl conjugation</keyword>
<dbReference type="OrthoDB" id="27073at2759"/>
<dbReference type="InterPro" id="IPR016159">
    <property type="entry name" value="Cullin_repeat-like_dom_sf"/>
</dbReference>
<dbReference type="InterPro" id="IPR059120">
    <property type="entry name" value="Cullin-like_AB"/>
</dbReference>
<dbReference type="Gene3D" id="3.30.230.130">
    <property type="entry name" value="Cullin, Chain C, Domain 2"/>
    <property type="match status" value="1"/>
</dbReference>
<evidence type="ECO:0000256" key="3">
    <source>
        <dbReference type="ARBA" id="ARBA00022843"/>
    </source>
</evidence>
<accession>A0A9E7EC71</accession>
<dbReference type="GO" id="GO:0006511">
    <property type="term" value="P:ubiquitin-dependent protein catabolic process"/>
    <property type="evidence" value="ECO:0007669"/>
    <property type="project" value="InterPro"/>
</dbReference>
<dbReference type="InterPro" id="IPR001373">
    <property type="entry name" value="Cullin_N"/>
</dbReference>
<dbReference type="PROSITE" id="PS50069">
    <property type="entry name" value="CULLIN_2"/>
    <property type="match status" value="1"/>
</dbReference>
<dbReference type="EMBL" id="CP097502">
    <property type="protein sequence ID" value="URD74560.1"/>
    <property type="molecule type" value="Genomic_DNA"/>
</dbReference>
<dbReference type="SMART" id="SM00182">
    <property type="entry name" value="CULLIN"/>
    <property type="match status" value="1"/>
</dbReference>
<name>A0A9E7EC71_9LILI</name>
<evidence type="ECO:0000259" key="6">
    <source>
        <dbReference type="PROSITE" id="PS50069"/>
    </source>
</evidence>
<dbReference type="PANTHER" id="PTHR11932">
    <property type="entry name" value="CULLIN"/>
    <property type="match status" value="1"/>
</dbReference>
<dbReference type="FunFam" id="1.20.1310.10:FF:000021">
    <property type="entry name" value="Cullin-1, putative"/>
    <property type="match status" value="1"/>
</dbReference>
<evidence type="ECO:0000313" key="8">
    <source>
        <dbReference type="Proteomes" id="UP001055439"/>
    </source>
</evidence>
<dbReference type="InterPro" id="IPR036317">
    <property type="entry name" value="Cullin_homology_sf"/>
</dbReference>
<dbReference type="GO" id="GO:0009867">
    <property type="term" value="P:jasmonic acid mediated signaling pathway"/>
    <property type="evidence" value="ECO:0007669"/>
    <property type="project" value="UniProtKB-ARBA"/>
</dbReference>
<dbReference type="Pfam" id="PF00888">
    <property type="entry name" value="Cullin"/>
    <property type="match status" value="1"/>
</dbReference>
<comment type="similarity">
    <text evidence="1 4 5">Belongs to the cullin family.</text>
</comment>
<feature type="domain" description="Cullin family profile" evidence="6">
    <location>
        <begin position="388"/>
        <end position="618"/>
    </location>
</feature>
<dbReference type="FunFam" id="1.20.1310.10:FF:000013">
    <property type="entry name" value="Cullin-1 like"/>
    <property type="match status" value="1"/>
</dbReference>